<dbReference type="InterPro" id="IPR036291">
    <property type="entry name" value="NAD(P)-bd_dom_sf"/>
</dbReference>
<evidence type="ECO:0000256" key="16">
    <source>
        <dbReference type="PIRSR" id="PIRSR000114-3"/>
    </source>
</evidence>
<dbReference type="NCBIfam" id="NF000940">
    <property type="entry name" value="PRK00094.1-2"/>
    <property type="match status" value="1"/>
</dbReference>
<evidence type="ECO:0000256" key="8">
    <source>
        <dbReference type="ARBA" id="ARBA00023264"/>
    </source>
</evidence>
<dbReference type="InterPro" id="IPR006109">
    <property type="entry name" value="G3P_DH_NAD-dep_C"/>
</dbReference>
<dbReference type="EMBL" id="VUNC01000002">
    <property type="protein sequence ID" value="MST72050.1"/>
    <property type="molecule type" value="Genomic_DNA"/>
</dbReference>
<feature type="binding site" evidence="13">
    <location>
        <position position="245"/>
    </location>
    <ligand>
        <name>sn-glycerol 3-phosphate</name>
        <dbReference type="ChEBI" id="CHEBI:57597"/>
    </ligand>
</feature>
<gene>
    <name evidence="13" type="primary">gpsA</name>
    <name evidence="20" type="ORF">FYJ68_02845</name>
</gene>
<comment type="similarity">
    <text evidence="1 13 17">Belongs to the NAD-dependent glycerol-3-phosphate dehydrogenase family.</text>
</comment>
<evidence type="ECO:0000256" key="2">
    <source>
        <dbReference type="ARBA" id="ARBA00022516"/>
    </source>
</evidence>
<evidence type="ECO:0000259" key="19">
    <source>
        <dbReference type="Pfam" id="PF07479"/>
    </source>
</evidence>
<feature type="binding site" evidence="13">
    <location>
        <position position="14"/>
    </location>
    <ligand>
        <name>NADPH</name>
        <dbReference type="ChEBI" id="CHEBI:57783"/>
    </ligand>
</feature>
<keyword evidence="2 13" id="KW-0444">Lipid biosynthesis</keyword>
<comment type="catalytic activity">
    <reaction evidence="13">
        <text>sn-glycerol 3-phosphate + NAD(+) = dihydroxyacetone phosphate + NADH + H(+)</text>
        <dbReference type="Rhea" id="RHEA:11092"/>
        <dbReference type="ChEBI" id="CHEBI:15378"/>
        <dbReference type="ChEBI" id="CHEBI:57540"/>
        <dbReference type="ChEBI" id="CHEBI:57597"/>
        <dbReference type="ChEBI" id="CHEBI:57642"/>
        <dbReference type="ChEBI" id="CHEBI:57945"/>
        <dbReference type="EC" id="1.1.1.94"/>
    </reaction>
</comment>
<dbReference type="PANTHER" id="PTHR11728">
    <property type="entry name" value="GLYCEROL-3-PHOSPHATE DEHYDROGENASE"/>
    <property type="match status" value="1"/>
</dbReference>
<dbReference type="FunFam" id="3.40.50.720:FF:000019">
    <property type="entry name" value="Glycerol-3-phosphate dehydrogenase [NAD(P)+]"/>
    <property type="match status" value="1"/>
</dbReference>
<feature type="binding site" evidence="15">
    <location>
        <begin position="256"/>
        <end position="257"/>
    </location>
    <ligand>
        <name>substrate</name>
    </ligand>
</feature>
<feature type="active site" description="Proton acceptor" evidence="13 14">
    <location>
        <position position="192"/>
    </location>
</feature>
<evidence type="ECO:0000256" key="7">
    <source>
        <dbReference type="ARBA" id="ARBA00023209"/>
    </source>
</evidence>
<evidence type="ECO:0000256" key="1">
    <source>
        <dbReference type="ARBA" id="ARBA00011009"/>
    </source>
</evidence>
<dbReference type="PIRSF" id="PIRSF000114">
    <property type="entry name" value="Glycerol-3-P_dh"/>
    <property type="match status" value="1"/>
</dbReference>
<feature type="binding site" evidence="13">
    <location>
        <position position="108"/>
    </location>
    <ligand>
        <name>sn-glycerol 3-phosphate</name>
        <dbReference type="ChEBI" id="CHEBI:57597"/>
    </ligand>
</feature>
<evidence type="ECO:0000313" key="21">
    <source>
        <dbReference type="Proteomes" id="UP000469325"/>
    </source>
</evidence>
<dbReference type="PROSITE" id="PS00957">
    <property type="entry name" value="NAD_G3PDH"/>
    <property type="match status" value="1"/>
</dbReference>
<dbReference type="SUPFAM" id="SSF51735">
    <property type="entry name" value="NAD(P)-binding Rossmann-fold domains"/>
    <property type="match status" value="1"/>
</dbReference>
<evidence type="ECO:0000256" key="4">
    <source>
        <dbReference type="ARBA" id="ARBA00023002"/>
    </source>
</evidence>
<dbReference type="SUPFAM" id="SSF48179">
    <property type="entry name" value="6-phosphogluconate dehydrogenase C-terminal domain-like"/>
    <property type="match status" value="1"/>
</dbReference>
<feature type="binding site" evidence="16">
    <location>
        <position position="141"/>
    </location>
    <ligand>
        <name>NAD(+)</name>
        <dbReference type="ChEBI" id="CHEBI:57540"/>
    </ligand>
</feature>
<keyword evidence="3 13" id="KW-0521">NADP</keyword>
<evidence type="ECO:0000313" key="20">
    <source>
        <dbReference type="EMBL" id="MST72050.1"/>
    </source>
</evidence>
<comment type="caution">
    <text evidence="13">Lacks conserved residue(s) required for the propagation of feature annotation.</text>
</comment>
<comment type="subcellular location">
    <subcellularLocation>
        <location evidence="13">Cytoplasm</location>
    </subcellularLocation>
</comment>
<dbReference type="InterPro" id="IPR008927">
    <property type="entry name" value="6-PGluconate_DH-like_C_sf"/>
</dbReference>
<dbReference type="Gene3D" id="3.40.50.720">
    <property type="entry name" value="NAD(P)-binding Rossmann-like Domain"/>
    <property type="match status" value="1"/>
</dbReference>
<evidence type="ECO:0000256" key="12">
    <source>
        <dbReference type="ARBA" id="ARBA00080511"/>
    </source>
</evidence>
<feature type="binding site" evidence="13">
    <location>
        <position position="256"/>
    </location>
    <ligand>
        <name>NADPH</name>
        <dbReference type="ChEBI" id="CHEBI:57783"/>
    </ligand>
</feature>
<evidence type="ECO:0000256" key="11">
    <source>
        <dbReference type="ARBA" id="ARBA00069372"/>
    </source>
</evidence>
<feature type="binding site" evidence="13">
    <location>
        <position position="257"/>
    </location>
    <ligand>
        <name>sn-glycerol 3-phosphate</name>
        <dbReference type="ChEBI" id="CHEBI:57597"/>
    </ligand>
</feature>
<evidence type="ECO:0000259" key="18">
    <source>
        <dbReference type="Pfam" id="PF01210"/>
    </source>
</evidence>
<keyword evidence="13" id="KW-0547">Nucleotide-binding</keyword>
<keyword evidence="4 13" id="KW-0560">Oxidoreductase</keyword>
<keyword evidence="8 13" id="KW-1208">Phospholipid metabolism</keyword>
<dbReference type="Gene3D" id="1.10.1040.10">
    <property type="entry name" value="N-(1-d-carboxylethyl)-l-norvaline Dehydrogenase, domain 2"/>
    <property type="match status" value="1"/>
</dbReference>
<dbReference type="FunFam" id="1.10.1040.10:FF:000001">
    <property type="entry name" value="Glycerol-3-phosphate dehydrogenase [NAD(P)+]"/>
    <property type="match status" value="1"/>
</dbReference>
<comment type="caution">
    <text evidence="20">The sequence shown here is derived from an EMBL/GenBank/DDBJ whole genome shotgun (WGS) entry which is preliminary data.</text>
</comment>
<dbReference type="PRINTS" id="PR00077">
    <property type="entry name" value="GPDHDRGNASE"/>
</dbReference>
<evidence type="ECO:0000256" key="6">
    <source>
        <dbReference type="ARBA" id="ARBA00023098"/>
    </source>
</evidence>
<feature type="binding site" evidence="16">
    <location>
        <position position="256"/>
    </location>
    <ligand>
        <name>NAD(+)</name>
        <dbReference type="ChEBI" id="CHEBI:57540"/>
    </ligand>
</feature>
<evidence type="ECO:0000256" key="13">
    <source>
        <dbReference type="HAMAP-Rule" id="MF_00394"/>
    </source>
</evidence>
<feature type="binding site" evidence="13">
    <location>
        <position position="280"/>
    </location>
    <ligand>
        <name>NADPH</name>
        <dbReference type="ChEBI" id="CHEBI:57783"/>
    </ligand>
</feature>
<feature type="binding site" evidence="13">
    <location>
        <position position="108"/>
    </location>
    <ligand>
        <name>NADPH</name>
        <dbReference type="ChEBI" id="CHEBI:57783"/>
    </ligand>
</feature>
<proteinExistence type="inferred from homology"/>
<evidence type="ECO:0000256" key="14">
    <source>
        <dbReference type="PIRSR" id="PIRSR000114-1"/>
    </source>
</evidence>
<dbReference type="GO" id="GO:0005829">
    <property type="term" value="C:cytosol"/>
    <property type="evidence" value="ECO:0007669"/>
    <property type="project" value="TreeGrafter"/>
</dbReference>
<comment type="catalytic activity">
    <reaction evidence="9">
        <text>sn-glycerol 3-phosphate + NADP(+) = dihydroxyacetone phosphate + NADPH + H(+)</text>
        <dbReference type="Rhea" id="RHEA:11096"/>
        <dbReference type="ChEBI" id="CHEBI:15378"/>
        <dbReference type="ChEBI" id="CHEBI:57597"/>
        <dbReference type="ChEBI" id="CHEBI:57642"/>
        <dbReference type="ChEBI" id="CHEBI:57783"/>
        <dbReference type="ChEBI" id="CHEBI:58349"/>
        <dbReference type="EC" id="1.1.1.94"/>
    </reaction>
    <physiologicalReaction direction="right-to-left" evidence="9">
        <dbReference type="Rhea" id="RHEA:11098"/>
    </physiologicalReaction>
</comment>
<evidence type="ECO:0000256" key="17">
    <source>
        <dbReference type="RuleBase" id="RU000437"/>
    </source>
</evidence>
<evidence type="ECO:0000256" key="3">
    <source>
        <dbReference type="ARBA" id="ARBA00022857"/>
    </source>
</evidence>
<feature type="binding site" evidence="15">
    <location>
        <position position="108"/>
    </location>
    <ligand>
        <name>substrate</name>
    </ligand>
</feature>
<dbReference type="Pfam" id="PF07479">
    <property type="entry name" value="NAD_Gly3P_dh_C"/>
    <property type="match status" value="1"/>
</dbReference>
<keyword evidence="6 13" id="KW-0443">Lipid metabolism</keyword>
<dbReference type="Proteomes" id="UP000469325">
    <property type="component" value="Unassembled WGS sequence"/>
</dbReference>
<accession>A0A6N7X938</accession>
<dbReference type="PANTHER" id="PTHR11728:SF1">
    <property type="entry name" value="GLYCEROL-3-PHOSPHATE DEHYDROGENASE [NAD(+)] 2, CHLOROPLASTIC"/>
    <property type="match status" value="1"/>
</dbReference>
<feature type="binding site" evidence="13">
    <location>
        <position position="34"/>
    </location>
    <ligand>
        <name>NADPH</name>
        <dbReference type="ChEBI" id="CHEBI:57783"/>
    </ligand>
</feature>
<comment type="pathway">
    <text evidence="13">Membrane lipid metabolism; glycerophospholipid metabolism.</text>
</comment>
<dbReference type="Pfam" id="PF01210">
    <property type="entry name" value="NAD_Gly3P_dh_N"/>
    <property type="match status" value="1"/>
</dbReference>
<dbReference type="GO" id="GO:0006650">
    <property type="term" value="P:glycerophospholipid metabolic process"/>
    <property type="evidence" value="ECO:0007669"/>
    <property type="project" value="UniProtKB-UniRule"/>
</dbReference>
<dbReference type="GO" id="GO:0046168">
    <property type="term" value="P:glycerol-3-phosphate catabolic process"/>
    <property type="evidence" value="ECO:0007669"/>
    <property type="project" value="InterPro"/>
</dbReference>
<feature type="binding site" evidence="13">
    <location>
        <position position="141"/>
    </location>
    <ligand>
        <name>NADPH</name>
        <dbReference type="ChEBI" id="CHEBI:57783"/>
    </ligand>
</feature>
<keyword evidence="7 13" id="KW-0594">Phospholipid biosynthesis</keyword>
<keyword evidence="13" id="KW-0963">Cytoplasm</keyword>
<dbReference type="GO" id="GO:0051287">
    <property type="term" value="F:NAD binding"/>
    <property type="evidence" value="ECO:0007669"/>
    <property type="project" value="InterPro"/>
</dbReference>
<evidence type="ECO:0000256" key="10">
    <source>
        <dbReference type="ARBA" id="ARBA00066687"/>
    </source>
</evidence>
<reference evidence="20 21" key="1">
    <citation type="submission" date="2019-08" db="EMBL/GenBank/DDBJ databases">
        <title>In-depth cultivation of the pig gut microbiome towards novel bacterial diversity and tailored functional studies.</title>
        <authorList>
            <person name="Wylensek D."/>
            <person name="Hitch T.C.A."/>
            <person name="Clavel T."/>
        </authorList>
    </citation>
    <scope>NUCLEOTIDE SEQUENCE [LARGE SCALE GENOMIC DNA]</scope>
    <source>
        <strain evidence="20 21">CA-Schmier-601-WT-1</strain>
    </source>
</reference>
<dbReference type="InterPro" id="IPR013328">
    <property type="entry name" value="6PGD_dom2"/>
</dbReference>
<feature type="domain" description="Glycerol-3-phosphate dehydrogenase NAD-dependent N-terminal" evidence="18">
    <location>
        <begin position="6"/>
        <end position="159"/>
    </location>
</feature>
<feature type="binding site" evidence="13">
    <location>
        <position position="256"/>
    </location>
    <ligand>
        <name>sn-glycerol 3-phosphate</name>
        <dbReference type="ChEBI" id="CHEBI:57597"/>
    </ligand>
</feature>
<dbReference type="GO" id="GO:0046167">
    <property type="term" value="P:glycerol-3-phosphate biosynthetic process"/>
    <property type="evidence" value="ECO:0007669"/>
    <property type="project" value="UniProtKB-UniRule"/>
</dbReference>
<dbReference type="GO" id="GO:0005975">
    <property type="term" value="P:carbohydrate metabolic process"/>
    <property type="evidence" value="ECO:0007669"/>
    <property type="project" value="InterPro"/>
</dbReference>
<evidence type="ECO:0000256" key="5">
    <source>
        <dbReference type="ARBA" id="ARBA00023027"/>
    </source>
</evidence>
<feature type="binding site" evidence="13">
    <location>
        <position position="282"/>
    </location>
    <ligand>
        <name>NADPH</name>
        <dbReference type="ChEBI" id="CHEBI:57783"/>
    </ligand>
</feature>
<feature type="binding site" evidence="13">
    <location>
        <position position="13"/>
    </location>
    <ligand>
        <name>NADPH</name>
        <dbReference type="ChEBI" id="CHEBI:57783"/>
    </ligand>
</feature>
<dbReference type="UniPathway" id="UPA00940"/>
<keyword evidence="21" id="KW-1185">Reference proteome</keyword>
<feature type="binding site" evidence="13">
    <location>
        <position position="255"/>
    </location>
    <ligand>
        <name>sn-glycerol 3-phosphate</name>
        <dbReference type="ChEBI" id="CHEBI:57597"/>
    </ligand>
</feature>
<dbReference type="HAMAP" id="MF_00394">
    <property type="entry name" value="NAD_Glyc3P_dehydrog"/>
    <property type="match status" value="1"/>
</dbReference>
<protein>
    <recommendedName>
        <fullName evidence="11 13">Glycerol-3-phosphate dehydrogenase [NAD(P)+]</fullName>
        <ecNumber evidence="10 13">1.1.1.94</ecNumber>
    </recommendedName>
    <alternativeName>
        <fullName evidence="13">NAD(P)(+)-dependent glycerol-3-phosphate dehydrogenase</fullName>
    </alternativeName>
    <alternativeName>
        <fullName evidence="12 13">NAD(P)H-dependent dihydroxyacetone-phosphate reductase</fullName>
    </alternativeName>
</protein>
<comment type="function">
    <text evidence="13">Catalyzes the reduction of the glycolytic intermediate dihydroxyacetone phosphate (DHAP) to sn-glycerol 3-phosphate (G3P), the key precursor for phospholipid synthesis.</text>
</comment>
<dbReference type="InterPro" id="IPR011128">
    <property type="entry name" value="G3P_DH_NAD-dep_N"/>
</dbReference>
<dbReference type="NCBIfam" id="NF000942">
    <property type="entry name" value="PRK00094.1-4"/>
    <property type="match status" value="1"/>
</dbReference>
<keyword evidence="5 13" id="KW-0520">NAD</keyword>
<evidence type="ECO:0000256" key="15">
    <source>
        <dbReference type="PIRSR" id="PIRSR000114-2"/>
    </source>
</evidence>
<dbReference type="InterPro" id="IPR006168">
    <property type="entry name" value="G3P_DH_NAD-dep"/>
</dbReference>
<feature type="binding site" evidence="16">
    <location>
        <position position="85"/>
    </location>
    <ligand>
        <name>NAD(+)</name>
        <dbReference type="ChEBI" id="CHEBI:57540"/>
    </ligand>
</feature>
<dbReference type="GO" id="GO:0047952">
    <property type="term" value="F:glycerol-3-phosphate dehydrogenase [NAD(P)+] activity"/>
    <property type="evidence" value="ECO:0007669"/>
    <property type="project" value="UniProtKB-UniRule"/>
</dbReference>
<feature type="binding site" evidence="13">
    <location>
        <position position="137"/>
    </location>
    <ligand>
        <name>sn-glycerol 3-phosphate</name>
        <dbReference type="ChEBI" id="CHEBI:57597"/>
    </ligand>
</feature>
<dbReference type="RefSeq" id="WP_154433812.1">
    <property type="nucleotide sequence ID" value="NZ_VUNC01000002.1"/>
</dbReference>
<name>A0A6N7X938_9ACTN</name>
<dbReference type="EC" id="1.1.1.94" evidence="10 13"/>
<feature type="domain" description="Glycerol-3-phosphate dehydrogenase NAD-dependent C-terminal" evidence="19">
    <location>
        <begin position="181"/>
        <end position="320"/>
    </location>
</feature>
<dbReference type="AlphaFoldDB" id="A0A6N7X938"/>
<organism evidence="20 21">
    <name type="scientific">Olsenella porci</name>
    <dbReference type="NCBI Taxonomy" id="2652279"/>
    <lineage>
        <taxon>Bacteria</taxon>
        <taxon>Bacillati</taxon>
        <taxon>Actinomycetota</taxon>
        <taxon>Coriobacteriia</taxon>
        <taxon>Coriobacteriales</taxon>
        <taxon>Atopobiaceae</taxon>
        <taxon>Olsenella</taxon>
    </lineage>
</organism>
<sequence length="336" mass="35297">MGIQRVAVIGTGSWGTAASGLLARNCADVTLLARSGAVADSINQAHRNPRHLRGYVLPDNVGATTQAPEALEGSDAVVVATPSAFLRSTMRSVAPHVPAGVPVVVLTKGMEEGTLELMSEVVGDEVGEPCRIAALSGPNHAEEICRDMVSAAVVASPDEGVTRAARDMFVSPDFRVYCSHDLRGVEVCGAVKNVIAIACGICWGLGMGDNTLAVLMTRGLAEIGRIVSAVGGDPMTCMGLAGMGDLVATCTSSHSRNRTFGEAFARGTSLEEYEARTGMVVEGAKAVRGTWELACERGIETPITRAVHAILYEGMPMDEARHSLLDRDPNEEFYGL</sequence>
<feature type="binding site" evidence="16">
    <location>
        <begin position="10"/>
        <end position="15"/>
    </location>
    <ligand>
        <name>NAD(+)</name>
        <dbReference type="ChEBI" id="CHEBI:57540"/>
    </ligand>
</feature>
<evidence type="ECO:0000256" key="9">
    <source>
        <dbReference type="ARBA" id="ARBA00052716"/>
    </source>
</evidence>
<feature type="binding site" evidence="13">
    <location>
        <position position="192"/>
    </location>
    <ligand>
        <name>sn-glycerol 3-phosphate</name>
        <dbReference type="ChEBI" id="CHEBI:57597"/>
    </ligand>
</feature>
<dbReference type="GO" id="GO:0008654">
    <property type="term" value="P:phospholipid biosynthetic process"/>
    <property type="evidence" value="ECO:0007669"/>
    <property type="project" value="UniProtKB-KW"/>
</dbReference>